<dbReference type="Proteomes" id="UP000314294">
    <property type="component" value="Unassembled WGS sequence"/>
</dbReference>
<protein>
    <submittedName>
        <fullName evidence="1">Uncharacterized protein</fullName>
    </submittedName>
</protein>
<gene>
    <name evidence="1" type="ORF">EYF80_020121</name>
</gene>
<sequence length="115" mass="12554">MSPALLMDLHRPLLASSFHPSSLTRIVAGGPPQLSVACLKKTFWEKTEDGPNQLYLGGENFLAWYNPCKRLRCQNAKRVSSVVLLACSPSCSINPYGWKDRGARLSLAAFSSEAG</sequence>
<evidence type="ECO:0000313" key="1">
    <source>
        <dbReference type="EMBL" id="TNN69631.1"/>
    </source>
</evidence>
<evidence type="ECO:0000313" key="2">
    <source>
        <dbReference type="Proteomes" id="UP000314294"/>
    </source>
</evidence>
<comment type="caution">
    <text evidence="1">The sequence shown here is derived from an EMBL/GenBank/DDBJ whole genome shotgun (WGS) entry which is preliminary data.</text>
</comment>
<proteinExistence type="predicted"/>
<name>A0A4Z2HVL6_9TELE</name>
<dbReference type="EMBL" id="SRLO01000173">
    <property type="protein sequence ID" value="TNN69631.1"/>
    <property type="molecule type" value="Genomic_DNA"/>
</dbReference>
<reference evidence="1 2" key="1">
    <citation type="submission" date="2019-03" db="EMBL/GenBank/DDBJ databases">
        <title>First draft genome of Liparis tanakae, snailfish: a comprehensive survey of snailfish specific genes.</title>
        <authorList>
            <person name="Kim W."/>
            <person name="Song I."/>
            <person name="Jeong J.-H."/>
            <person name="Kim D."/>
            <person name="Kim S."/>
            <person name="Ryu S."/>
            <person name="Song J.Y."/>
            <person name="Lee S.K."/>
        </authorList>
    </citation>
    <scope>NUCLEOTIDE SEQUENCE [LARGE SCALE GENOMIC DNA]</scope>
    <source>
        <tissue evidence="1">Muscle</tissue>
    </source>
</reference>
<organism evidence="1 2">
    <name type="scientific">Liparis tanakae</name>
    <name type="common">Tanaka's snailfish</name>
    <dbReference type="NCBI Taxonomy" id="230148"/>
    <lineage>
        <taxon>Eukaryota</taxon>
        <taxon>Metazoa</taxon>
        <taxon>Chordata</taxon>
        <taxon>Craniata</taxon>
        <taxon>Vertebrata</taxon>
        <taxon>Euteleostomi</taxon>
        <taxon>Actinopterygii</taxon>
        <taxon>Neopterygii</taxon>
        <taxon>Teleostei</taxon>
        <taxon>Neoteleostei</taxon>
        <taxon>Acanthomorphata</taxon>
        <taxon>Eupercaria</taxon>
        <taxon>Perciformes</taxon>
        <taxon>Cottioidei</taxon>
        <taxon>Cottales</taxon>
        <taxon>Liparidae</taxon>
        <taxon>Liparis</taxon>
    </lineage>
</organism>
<dbReference type="AlphaFoldDB" id="A0A4Z2HVL6"/>
<accession>A0A4Z2HVL6</accession>
<keyword evidence="2" id="KW-1185">Reference proteome</keyword>